<proteinExistence type="predicted"/>
<comment type="caution">
    <text evidence="2">The sequence shown here is derived from an EMBL/GenBank/DDBJ whole genome shotgun (WGS) entry which is preliminary data.</text>
</comment>
<feature type="compositionally biased region" description="Polar residues" evidence="1">
    <location>
        <begin position="1"/>
        <end position="11"/>
    </location>
</feature>
<gene>
    <name evidence="2" type="ORF">ECRASSUSDP1_LOCUS5073</name>
</gene>
<dbReference type="Proteomes" id="UP001295684">
    <property type="component" value="Unassembled WGS sequence"/>
</dbReference>
<keyword evidence="3" id="KW-1185">Reference proteome</keyword>
<evidence type="ECO:0000313" key="3">
    <source>
        <dbReference type="Proteomes" id="UP001295684"/>
    </source>
</evidence>
<feature type="region of interest" description="Disordered" evidence="1">
    <location>
        <begin position="1"/>
        <end position="61"/>
    </location>
</feature>
<name>A0AAD1XAH3_EUPCR</name>
<feature type="compositionally biased region" description="Polar residues" evidence="1">
    <location>
        <begin position="27"/>
        <end position="42"/>
    </location>
</feature>
<feature type="compositionally biased region" description="Basic residues" evidence="1">
    <location>
        <begin position="43"/>
        <end position="56"/>
    </location>
</feature>
<sequence length="516" mass="58435">MFSLFENPSHSNPRRASDQTSNKENEDQTNLVNGANSTSSSQRNRKKRLKNRKKTEFKRSPLIGPEFEGLSVSDSWANKRVFSSGKRSKGSVQSRVELRKAIIEAYEFLNQPDEEYQPPDSNVFNLTNQKYDAYELEKKKQDLPRMETVEEFVKKRIDGCLSNKKIDNNTFYSRNLNSRQEMINCEGKVSQIPTSHFDTVKLGLENLPKLPKFQYTEASCGCFPSETKRGQDLIERDTEYVIATNYSKERNGINSIVQKSSPETPSEECIPEEENARDTSCYAFPRVRSISTNKRVERENNSSCGPKVNFDSKCINKNKPYKQSIYKCSATSKSHGVSSSKISAVKSVISSNFCQPKIRNGFCTSIKKKLSIMKENRKLAYNSLVNTSKQMKVIGSTKRTSKASMSSIKYLSSSNISGSFIQCDKSKIKFCSYTNSVKNISQVGRKSKRPVIIKRSIPIHNSSYSCSRSKLFSYKSDGGKSKKEIISACNEQDGAYIRPVKGGNESFIKYLKKTDK</sequence>
<accession>A0AAD1XAH3</accession>
<dbReference type="EMBL" id="CAMPGE010004885">
    <property type="protein sequence ID" value="CAI2363736.1"/>
    <property type="molecule type" value="Genomic_DNA"/>
</dbReference>
<evidence type="ECO:0000256" key="1">
    <source>
        <dbReference type="SAM" id="MobiDB-lite"/>
    </source>
</evidence>
<organism evidence="2 3">
    <name type="scientific">Euplotes crassus</name>
    <dbReference type="NCBI Taxonomy" id="5936"/>
    <lineage>
        <taxon>Eukaryota</taxon>
        <taxon>Sar</taxon>
        <taxon>Alveolata</taxon>
        <taxon>Ciliophora</taxon>
        <taxon>Intramacronucleata</taxon>
        <taxon>Spirotrichea</taxon>
        <taxon>Hypotrichia</taxon>
        <taxon>Euplotida</taxon>
        <taxon>Euplotidae</taxon>
        <taxon>Moneuplotes</taxon>
    </lineage>
</organism>
<feature type="compositionally biased region" description="Basic and acidic residues" evidence="1">
    <location>
        <begin position="15"/>
        <end position="26"/>
    </location>
</feature>
<reference evidence="2" key="1">
    <citation type="submission" date="2023-07" db="EMBL/GenBank/DDBJ databases">
        <authorList>
            <consortium name="AG Swart"/>
            <person name="Singh M."/>
            <person name="Singh A."/>
            <person name="Seah K."/>
            <person name="Emmerich C."/>
        </authorList>
    </citation>
    <scope>NUCLEOTIDE SEQUENCE</scope>
    <source>
        <strain evidence="2">DP1</strain>
    </source>
</reference>
<protein>
    <submittedName>
        <fullName evidence="2">Uncharacterized protein</fullName>
    </submittedName>
</protein>
<dbReference type="AlphaFoldDB" id="A0AAD1XAH3"/>
<evidence type="ECO:0000313" key="2">
    <source>
        <dbReference type="EMBL" id="CAI2363736.1"/>
    </source>
</evidence>